<evidence type="ECO:0000313" key="10">
    <source>
        <dbReference type="EMBL" id="SMH65110.1"/>
    </source>
</evidence>
<reference evidence="9 12" key="4">
    <citation type="submission" date="2020-07" db="EMBL/GenBank/DDBJ databases">
        <title>Complete genome sequence analysis of Acidithiobacillus ferrivorans XJFY6S-08 reveals extreme environmental adaptation to alpine acid mine drainage.</title>
        <authorList>
            <person name="Yan L."/>
            <person name="Ni Y."/>
        </authorList>
    </citation>
    <scope>NUCLEOTIDE SEQUENCE [LARGE SCALE GENOMIC DNA]</scope>
    <source>
        <strain evidence="9 12">XJFY6S-08</strain>
    </source>
</reference>
<dbReference type="EMBL" id="CP059488">
    <property type="protein sequence ID" value="QQD74210.1"/>
    <property type="molecule type" value="Genomic_DNA"/>
</dbReference>
<evidence type="ECO:0000313" key="12">
    <source>
        <dbReference type="Proteomes" id="UP000595420"/>
    </source>
</evidence>
<accession>A0A060V0E1</accession>
<keyword evidence="2" id="KW-1003">Cell membrane</keyword>
<dbReference type="PANTHER" id="PTHR42709">
    <property type="entry name" value="ALKALINE PHOSPHATASE LIKE PROTEIN"/>
    <property type="match status" value="1"/>
</dbReference>
<keyword evidence="3 6" id="KW-0812">Transmembrane</keyword>
<feature type="transmembrane region" description="Helical" evidence="6">
    <location>
        <begin position="148"/>
        <end position="171"/>
    </location>
</feature>
<comment type="subcellular location">
    <subcellularLocation>
        <location evidence="1">Cell membrane</location>
        <topology evidence="1">Multi-pass membrane protein</topology>
    </subcellularLocation>
</comment>
<evidence type="ECO:0000313" key="8">
    <source>
        <dbReference type="EMBL" id="CDQ12348.1"/>
    </source>
</evidence>
<dbReference type="EMBL" id="LT841305">
    <property type="protein sequence ID" value="SMH65110.1"/>
    <property type="molecule type" value="Genomic_DNA"/>
</dbReference>
<sequence>MMHWFISTFAYLITTATPMLHTYGLWALVGILFIENLGIVFAPGEAVIVTAGFLAAKGVFPIWLVIPLGILAAVLGGYVAYALGARYGHKGLLRYGHHVWIKPSMVDRVHHFFHRFGAPVVAIGRFIVPLRQLQGYIAGSAEMGFPVFAIWSAVGGILWVCAWSGGAYMLAAQISA</sequence>
<keyword evidence="5 6" id="KW-0472">Membrane</keyword>
<name>A0A060V0E1_9PROT</name>
<evidence type="ECO:0000256" key="3">
    <source>
        <dbReference type="ARBA" id="ARBA00022692"/>
    </source>
</evidence>
<protein>
    <submittedName>
        <fullName evidence="9">DedA family protein</fullName>
    </submittedName>
    <submittedName>
        <fullName evidence="8">SNARE associated protein</fullName>
    </submittedName>
</protein>
<dbReference type="GO" id="GO:0005886">
    <property type="term" value="C:plasma membrane"/>
    <property type="evidence" value="ECO:0007669"/>
    <property type="project" value="UniProtKB-SubCell"/>
</dbReference>
<evidence type="ECO:0000259" key="7">
    <source>
        <dbReference type="Pfam" id="PF09335"/>
    </source>
</evidence>
<reference evidence="8" key="2">
    <citation type="submission" date="2014-07" db="EMBL/GenBank/DDBJ databases">
        <title>Initial genome analysis of the psychrotolerant acidophile Acidithiobacillus ferrivorans CF27: insights into iron and sulfur oxidation pathways and into biofilm formation.</title>
        <authorList>
            <person name="Talla E."/>
            <person name="Hedrich S."/>
            <person name="Mangenot S."/>
            <person name="Ji B."/>
            <person name="Johnson D.B."/>
            <person name="Barbe V."/>
            <person name="Bonnefoy V."/>
        </authorList>
    </citation>
    <scope>NUCLEOTIDE SEQUENCE [LARGE SCALE GENOMIC DNA]</scope>
    <source>
        <strain evidence="8">CF27</strain>
    </source>
</reference>
<keyword evidence="4 6" id="KW-1133">Transmembrane helix</keyword>
<dbReference type="InterPro" id="IPR051311">
    <property type="entry name" value="DedA_domain"/>
</dbReference>
<evidence type="ECO:0000256" key="6">
    <source>
        <dbReference type="SAM" id="Phobius"/>
    </source>
</evidence>
<proteinExistence type="predicted"/>
<keyword evidence="11" id="KW-1185">Reference proteome</keyword>
<dbReference type="Proteomes" id="UP000595420">
    <property type="component" value="Chromosome"/>
</dbReference>
<reference evidence="8" key="1">
    <citation type="submission" date="2014-03" db="EMBL/GenBank/DDBJ databases">
        <authorList>
            <person name="Genoscope - CEA"/>
        </authorList>
    </citation>
    <scope>NUCLEOTIDE SEQUENCE [LARGE SCALE GENOMIC DNA]</scope>
    <source>
        <strain evidence="8">CF27</strain>
    </source>
</reference>
<evidence type="ECO:0000313" key="9">
    <source>
        <dbReference type="EMBL" id="QQD74210.1"/>
    </source>
</evidence>
<evidence type="ECO:0000313" key="11">
    <source>
        <dbReference type="Proteomes" id="UP000193925"/>
    </source>
</evidence>
<reference evidence="10 11" key="3">
    <citation type="submission" date="2017-03" db="EMBL/GenBank/DDBJ databases">
        <authorList>
            <person name="Regsiter A."/>
            <person name="William W."/>
        </authorList>
    </citation>
    <scope>NUCLEOTIDE SEQUENCE [LARGE SCALE GENOMIC DNA]</scope>
    <source>
        <strain evidence="10">PRJEB5721</strain>
    </source>
</reference>
<feature type="transmembrane region" description="Helical" evidence="6">
    <location>
        <begin position="112"/>
        <end position="128"/>
    </location>
</feature>
<gene>
    <name evidence="8" type="ORF">AFERRI_10171</name>
    <name evidence="10" type="ORF">AFERRI_11145</name>
    <name evidence="9" type="ORF">H2515_06095</name>
</gene>
<evidence type="ECO:0000256" key="2">
    <source>
        <dbReference type="ARBA" id="ARBA00022475"/>
    </source>
</evidence>
<evidence type="ECO:0000256" key="1">
    <source>
        <dbReference type="ARBA" id="ARBA00004651"/>
    </source>
</evidence>
<feature type="transmembrane region" description="Helical" evidence="6">
    <location>
        <begin position="62"/>
        <end position="84"/>
    </location>
</feature>
<feature type="domain" description="VTT" evidence="7">
    <location>
        <begin position="43"/>
        <end position="164"/>
    </location>
</feature>
<organism evidence="8">
    <name type="scientific">Acidithiobacillus ferrivorans</name>
    <dbReference type="NCBI Taxonomy" id="160808"/>
    <lineage>
        <taxon>Bacteria</taxon>
        <taxon>Pseudomonadati</taxon>
        <taxon>Pseudomonadota</taxon>
        <taxon>Acidithiobacillia</taxon>
        <taxon>Acidithiobacillales</taxon>
        <taxon>Acidithiobacillaceae</taxon>
        <taxon>Acidithiobacillus</taxon>
    </lineage>
</organism>
<dbReference type="PANTHER" id="PTHR42709:SF6">
    <property type="entry name" value="UNDECAPRENYL PHOSPHATE TRANSPORTER A"/>
    <property type="match status" value="1"/>
</dbReference>
<dbReference type="AlphaFoldDB" id="A0A060V0E1"/>
<evidence type="ECO:0000256" key="4">
    <source>
        <dbReference type="ARBA" id="ARBA00022989"/>
    </source>
</evidence>
<dbReference type="RefSeq" id="WP_014029428.1">
    <property type="nucleotide sequence ID" value="NZ_CCCS020000001.1"/>
</dbReference>
<dbReference type="Proteomes" id="UP000193925">
    <property type="component" value="Chromosome AFERRI"/>
</dbReference>
<dbReference type="Pfam" id="PF09335">
    <property type="entry name" value="VTT_dom"/>
    <property type="match status" value="1"/>
</dbReference>
<dbReference type="EMBL" id="CCCS020000001">
    <property type="protein sequence ID" value="CDQ12348.1"/>
    <property type="molecule type" value="Genomic_DNA"/>
</dbReference>
<dbReference type="InterPro" id="IPR032816">
    <property type="entry name" value="VTT_dom"/>
</dbReference>
<evidence type="ECO:0000256" key="5">
    <source>
        <dbReference type="ARBA" id="ARBA00023136"/>
    </source>
</evidence>